<dbReference type="RefSeq" id="WP_186807353.1">
    <property type="nucleotide sequence ID" value="NZ_BJUN01000014.1"/>
</dbReference>
<sequence length="58" mass="6405">MNKNDTVFCLMLMVVSIMGGLALRSLWEYSMIVGISLGTIFLLSAAFFAGKRQKNSKT</sequence>
<evidence type="ECO:0000313" key="2">
    <source>
        <dbReference type="EMBL" id="GEK59417.1"/>
    </source>
</evidence>
<gene>
    <name evidence="2" type="ORF">MHA01_23220</name>
</gene>
<proteinExistence type="predicted"/>
<evidence type="ECO:0000256" key="1">
    <source>
        <dbReference type="SAM" id="Phobius"/>
    </source>
</evidence>
<protein>
    <submittedName>
        <fullName evidence="2">Uncharacterized protein</fullName>
    </submittedName>
</protein>
<accession>A0A510YAL0</accession>
<dbReference type="AlphaFoldDB" id="A0A510YAL0"/>
<name>A0A510YAL0_MARHA</name>
<keyword evidence="3" id="KW-1185">Reference proteome</keyword>
<keyword evidence="1" id="KW-1133">Transmembrane helix</keyword>
<organism evidence="2 3">
    <name type="scientific">Marinococcus halophilus</name>
    <dbReference type="NCBI Taxonomy" id="1371"/>
    <lineage>
        <taxon>Bacteria</taxon>
        <taxon>Bacillati</taxon>
        <taxon>Bacillota</taxon>
        <taxon>Bacilli</taxon>
        <taxon>Bacillales</taxon>
        <taxon>Bacillaceae</taxon>
        <taxon>Marinococcus</taxon>
    </lineage>
</organism>
<feature type="transmembrane region" description="Helical" evidence="1">
    <location>
        <begin position="7"/>
        <end position="23"/>
    </location>
</feature>
<feature type="transmembrane region" description="Helical" evidence="1">
    <location>
        <begin position="29"/>
        <end position="49"/>
    </location>
</feature>
<dbReference type="Proteomes" id="UP000321051">
    <property type="component" value="Unassembled WGS sequence"/>
</dbReference>
<dbReference type="EMBL" id="BJUN01000014">
    <property type="protein sequence ID" value="GEK59417.1"/>
    <property type="molecule type" value="Genomic_DNA"/>
</dbReference>
<evidence type="ECO:0000313" key="3">
    <source>
        <dbReference type="Proteomes" id="UP000321051"/>
    </source>
</evidence>
<keyword evidence="1" id="KW-0472">Membrane</keyword>
<comment type="caution">
    <text evidence="2">The sequence shown here is derived from an EMBL/GenBank/DDBJ whole genome shotgun (WGS) entry which is preliminary data.</text>
</comment>
<keyword evidence="1" id="KW-0812">Transmembrane</keyword>
<reference evidence="2 3" key="1">
    <citation type="submission" date="2019-07" db="EMBL/GenBank/DDBJ databases">
        <title>Whole genome shotgun sequence of Marinococcus halophilus NBRC 102359.</title>
        <authorList>
            <person name="Hosoyama A."/>
            <person name="Uohara A."/>
            <person name="Ohji S."/>
            <person name="Ichikawa N."/>
        </authorList>
    </citation>
    <scope>NUCLEOTIDE SEQUENCE [LARGE SCALE GENOMIC DNA]</scope>
    <source>
        <strain evidence="2 3">NBRC 102359</strain>
    </source>
</reference>